<dbReference type="AlphaFoldDB" id="A0A1Y6CRA3"/>
<accession>A0A1Y6CRA3</accession>
<evidence type="ECO:0000313" key="1">
    <source>
        <dbReference type="EMBL" id="SMF83331.1"/>
    </source>
</evidence>
<organism evidence="1 2">
    <name type="scientific">Pseudobacteriovorax antillogorgiicola</name>
    <dbReference type="NCBI Taxonomy" id="1513793"/>
    <lineage>
        <taxon>Bacteria</taxon>
        <taxon>Pseudomonadati</taxon>
        <taxon>Bdellovibrionota</taxon>
        <taxon>Oligoflexia</taxon>
        <taxon>Oligoflexales</taxon>
        <taxon>Pseudobacteriovoracaceae</taxon>
        <taxon>Pseudobacteriovorax</taxon>
    </lineage>
</organism>
<proteinExistence type="predicted"/>
<dbReference type="RefSeq" id="WP_132326330.1">
    <property type="nucleotide sequence ID" value="NZ_FWZT01000046.1"/>
</dbReference>
<protein>
    <recommendedName>
        <fullName evidence="3">Transposase</fullName>
    </recommendedName>
</protein>
<dbReference type="Proteomes" id="UP000192907">
    <property type="component" value="Unassembled WGS sequence"/>
</dbReference>
<evidence type="ECO:0000313" key="2">
    <source>
        <dbReference type="Proteomes" id="UP000192907"/>
    </source>
</evidence>
<name>A0A1Y6CRA3_9BACT</name>
<gene>
    <name evidence="1" type="ORF">SAMN06296036_1467</name>
</gene>
<sequence>MKIELESLAPKFEASRSRAKGKRVIYPTKLRKAAAQLIEDHSHKTLANELGVSVASIKSWAKTFAPKVSEKDLIQIESDDNTVPLQVAGDDINVKIIAMEISVPSGKLAATLTDIMRGMGASSC</sequence>
<evidence type="ECO:0008006" key="3">
    <source>
        <dbReference type="Google" id="ProtNLM"/>
    </source>
</evidence>
<dbReference type="STRING" id="1513793.SAMN06296036_1467"/>
<dbReference type="EMBL" id="FWZT01000046">
    <property type="protein sequence ID" value="SMF83331.1"/>
    <property type="molecule type" value="Genomic_DNA"/>
</dbReference>
<reference evidence="2" key="1">
    <citation type="submission" date="2017-04" db="EMBL/GenBank/DDBJ databases">
        <authorList>
            <person name="Varghese N."/>
            <person name="Submissions S."/>
        </authorList>
    </citation>
    <scope>NUCLEOTIDE SEQUENCE [LARGE SCALE GENOMIC DNA]</scope>
    <source>
        <strain evidence="2">RKEM611</strain>
    </source>
</reference>
<keyword evidence="2" id="KW-1185">Reference proteome</keyword>